<dbReference type="PANTHER" id="PTHR16052:SF0">
    <property type="entry name" value="TBCC DOMAIN-CONTAINING PROTEIN 1"/>
    <property type="match status" value="1"/>
</dbReference>
<accession>A0A250XLI7</accession>
<protein>
    <recommendedName>
        <fullName evidence="3">C-CAP/cofactor C-like domain-containing protein</fullName>
    </recommendedName>
</protein>
<dbReference type="InterPro" id="IPR012945">
    <property type="entry name" value="Tubulin-bd_cofactor_C_dom"/>
</dbReference>
<organism evidence="4 5">
    <name type="scientific">Chlamydomonas eustigma</name>
    <dbReference type="NCBI Taxonomy" id="1157962"/>
    <lineage>
        <taxon>Eukaryota</taxon>
        <taxon>Viridiplantae</taxon>
        <taxon>Chlorophyta</taxon>
        <taxon>core chlorophytes</taxon>
        <taxon>Chlorophyceae</taxon>
        <taxon>CS clade</taxon>
        <taxon>Chlamydomonadales</taxon>
        <taxon>Chlamydomonadaceae</taxon>
        <taxon>Chlamydomonas</taxon>
    </lineage>
</organism>
<evidence type="ECO:0000313" key="5">
    <source>
        <dbReference type="Proteomes" id="UP000232323"/>
    </source>
</evidence>
<evidence type="ECO:0000313" key="4">
    <source>
        <dbReference type="EMBL" id="GAX83934.1"/>
    </source>
</evidence>
<comment type="similarity">
    <text evidence="1">Belongs to the TBCC family.</text>
</comment>
<sequence>MAQLQPRREVWEYGTLPMSILCPSLDSSSLVLAHSKLLTRSSVSHGGERTVGVMEVSRMLDLASGQAEVLIEILAALSLQKTELNAPQTVSHGGHGPIILHELTMFLLAQLFSKEAQRADSVEYWPEGAPASQGSELLSPTRQFNKTLSSGRTLLRQQLQQHLRNQHTALRGYGDYLRRNLKLILELAQDPTPPSEDPFLITAKEVDRISFLFKPLQHRQVLNISALVSGFQSSNSLTIDQVLTNLRQTWFEETLDSPRLSSFSTSSSPSPKAFRSIGLAGPSGQVEESRVSGVFKGTVVRGESDCPSGQLHITDCHDTVIYALAPLQWVYISGCSDCTIVMGAVGTLLRLDRCDKLQVIAACNRMLASSCHDCSLYLGIQRPPVLMGDNRFLRLAPFNTRYDRQLAHARAAGLRLDMPNKWDSPIQLIGRDRRGMSAGPDSPRSFSMTGASTSRNTFTLLPPEEFMPYVVPFSGGPGLLAGGPAHPHSTKWSMLTSSGNGVTPSRAASSSSGGSASPAAYLFPLPPDYDAAMQRKLSLTADMRQKFKQVGLPKEKERELNDAIQAHFREWLQSTNLLRQIYDLSNLERDESSSGVPPGLYGSGQPPAPK</sequence>
<comment type="caution">
    <text evidence="4">The sequence shown here is derived from an EMBL/GenBank/DDBJ whole genome shotgun (WGS) entry which is preliminary data.</text>
</comment>
<feature type="region of interest" description="Disordered" evidence="2">
    <location>
        <begin position="495"/>
        <end position="516"/>
    </location>
</feature>
<proteinExistence type="inferred from homology"/>
<keyword evidence="5" id="KW-1185">Reference proteome</keyword>
<dbReference type="InterPro" id="IPR016098">
    <property type="entry name" value="CAP/MinC_C"/>
</dbReference>
<dbReference type="PANTHER" id="PTHR16052">
    <property type="entry name" value="TBCC DOMAIN-CONTAINING PROTEIN 1"/>
    <property type="match status" value="1"/>
</dbReference>
<dbReference type="InterPro" id="IPR039589">
    <property type="entry name" value="TBCC1"/>
</dbReference>
<dbReference type="Proteomes" id="UP000232323">
    <property type="component" value="Unassembled WGS sequence"/>
</dbReference>
<feature type="region of interest" description="Disordered" evidence="2">
    <location>
        <begin position="431"/>
        <end position="454"/>
    </location>
</feature>
<dbReference type="PROSITE" id="PS51329">
    <property type="entry name" value="C_CAP_COFACTOR_C"/>
    <property type="match status" value="1"/>
</dbReference>
<dbReference type="OrthoDB" id="427777at2759"/>
<evidence type="ECO:0000256" key="1">
    <source>
        <dbReference type="ARBA" id="ARBA00008848"/>
    </source>
</evidence>
<dbReference type="InterPro" id="IPR017901">
    <property type="entry name" value="C-CAP_CF_C-like"/>
</dbReference>
<dbReference type="STRING" id="1157962.A0A250XLI7"/>
<evidence type="ECO:0000256" key="2">
    <source>
        <dbReference type="SAM" id="MobiDB-lite"/>
    </source>
</evidence>
<gene>
    <name evidence="4" type="ORF">CEUSTIGMA_g11358.t1</name>
</gene>
<feature type="compositionally biased region" description="Low complexity" evidence="2">
    <location>
        <begin position="504"/>
        <end position="516"/>
    </location>
</feature>
<feature type="domain" description="C-CAP/cofactor C-like" evidence="3">
    <location>
        <begin position="271"/>
        <end position="414"/>
    </location>
</feature>
<dbReference type="AlphaFoldDB" id="A0A250XLI7"/>
<name>A0A250XLI7_9CHLO</name>
<dbReference type="Pfam" id="PF07986">
    <property type="entry name" value="TBCC"/>
    <property type="match status" value="1"/>
</dbReference>
<feature type="region of interest" description="Disordered" evidence="2">
    <location>
        <begin position="588"/>
        <end position="610"/>
    </location>
</feature>
<feature type="compositionally biased region" description="Polar residues" evidence="2">
    <location>
        <begin position="444"/>
        <end position="454"/>
    </location>
</feature>
<dbReference type="Gene3D" id="2.160.20.70">
    <property type="match status" value="1"/>
</dbReference>
<reference evidence="4 5" key="1">
    <citation type="submission" date="2017-08" db="EMBL/GenBank/DDBJ databases">
        <title>Acidophilic green algal genome provides insights into adaptation to an acidic environment.</title>
        <authorList>
            <person name="Hirooka S."/>
            <person name="Hirose Y."/>
            <person name="Kanesaki Y."/>
            <person name="Higuchi S."/>
            <person name="Fujiwara T."/>
            <person name="Onuma R."/>
            <person name="Era A."/>
            <person name="Ohbayashi R."/>
            <person name="Uzuka A."/>
            <person name="Nozaki H."/>
            <person name="Yoshikawa H."/>
            <person name="Miyagishima S.Y."/>
        </authorList>
    </citation>
    <scope>NUCLEOTIDE SEQUENCE [LARGE SCALE GENOMIC DNA]</scope>
    <source>
        <strain evidence="4 5">NIES-2499</strain>
    </source>
</reference>
<dbReference type="EMBL" id="BEGY01000111">
    <property type="protein sequence ID" value="GAX83934.1"/>
    <property type="molecule type" value="Genomic_DNA"/>
</dbReference>
<evidence type="ECO:0000259" key="3">
    <source>
        <dbReference type="PROSITE" id="PS51329"/>
    </source>
</evidence>